<dbReference type="Gene3D" id="3.40.50.1240">
    <property type="entry name" value="Phosphoglycerate mutase-like"/>
    <property type="match status" value="1"/>
</dbReference>
<sequence>MKKLFIVRHAHTTDNQEKRFSGLSDCVLSDVGIQQAQALKEYLKKLNIDRIYTSTLKRTVQTIEEFACEENLEINKLDGLKEMDFGDFDMLTFQEVSEKFPDEIEMLFSGDSTYTFPNGECLNDMFERNVIALENILVECDEVDNVLLCIHMGTIRNLISYLLTKNNELHWSFSIQNAAVSCFEFYDGFPILSKMGHIPYDESLIRSLYNEQD</sequence>
<proteinExistence type="predicted"/>
<organism evidence="2 3">
    <name type="scientific">Peptostreptococcus equinus</name>
    <dbReference type="NCBI Taxonomy" id="3003601"/>
    <lineage>
        <taxon>Bacteria</taxon>
        <taxon>Bacillati</taxon>
        <taxon>Bacillota</taxon>
        <taxon>Clostridia</taxon>
        <taxon>Peptostreptococcales</taxon>
        <taxon>Peptostreptococcaceae</taxon>
        <taxon>Peptostreptococcus</taxon>
    </lineage>
</organism>
<evidence type="ECO:0000313" key="3">
    <source>
        <dbReference type="Proteomes" id="UP001164187"/>
    </source>
</evidence>
<dbReference type="PANTHER" id="PTHR46517:SF1">
    <property type="entry name" value="FRUCTOSE-2,6-BISPHOSPHATASE TIGAR"/>
    <property type="match status" value="1"/>
</dbReference>
<dbReference type="Pfam" id="PF00300">
    <property type="entry name" value="His_Phos_1"/>
    <property type="match status" value="1"/>
</dbReference>
<evidence type="ECO:0000256" key="1">
    <source>
        <dbReference type="ARBA" id="ARBA00022801"/>
    </source>
</evidence>
<name>A0ABY7JNY2_9FIRM</name>
<keyword evidence="1" id="KW-0378">Hydrolase</keyword>
<accession>A0ABY7JNY2</accession>
<dbReference type="SUPFAM" id="SSF53254">
    <property type="entry name" value="Phosphoglycerate mutase-like"/>
    <property type="match status" value="1"/>
</dbReference>
<dbReference type="EMBL" id="CP114052">
    <property type="protein sequence ID" value="WAW15088.1"/>
    <property type="molecule type" value="Genomic_DNA"/>
</dbReference>
<keyword evidence="3" id="KW-1185">Reference proteome</keyword>
<dbReference type="PANTHER" id="PTHR46517">
    <property type="entry name" value="FRUCTOSE-2,6-BISPHOSPHATASE TIGAR"/>
    <property type="match status" value="1"/>
</dbReference>
<dbReference type="SMART" id="SM00855">
    <property type="entry name" value="PGAM"/>
    <property type="match status" value="1"/>
</dbReference>
<dbReference type="InterPro" id="IPR051695">
    <property type="entry name" value="Phosphoglycerate_Mutase"/>
</dbReference>
<dbReference type="InterPro" id="IPR029033">
    <property type="entry name" value="His_PPase_superfam"/>
</dbReference>
<reference evidence="2" key="1">
    <citation type="submission" date="2022-12" db="EMBL/GenBank/DDBJ databases">
        <title>Peptostreptococcus.</title>
        <authorList>
            <person name="Lee S.H."/>
        </authorList>
    </citation>
    <scope>NUCLEOTIDE SEQUENCE</scope>
    <source>
        <strain evidence="2">CBA3647</strain>
    </source>
</reference>
<dbReference type="RefSeq" id="WP_269311781.1">
    <property type="nucleotide sequence ID" value="NZ_CP114052.1"/>
</dbReference>
<dbReference type="Proteomes" id="UP001164187">
    <property type="component" value="Chromosome"/>
</dbReference>
<protein>
    <submittedName>
        <fullName evidence="2">Histidine phosphatase family protein</fullName>
    </submittedName>
</protein>
<dbReference type="InterPro" id="IPR013078">
    <property type="entry name" value="His_Pase_superF_clade-1"/>
</dbReference>
<dbReference type="CDD" id="cd07067">
    <property type="entry name" value="HP_PGM_like"/>
    <property type="match status" value="1"/>
</dbReference>
<gene>
    <name evidence="2" type="ORF">O0R46_01175</name>
</gene>
<evidence type="ECO:0000313" key="2">
    <source>
        <dbReference type="EMBL" id="WAW15088.1"/>
    </source>
</evidence>